<evidence type="ECO:0000313" key="2">
    <source>
        <dbReference type="EMBL" id="CAI8596173.1"/>
    </source>
</evidence>
<feature type="region of interest" description="Disordered" evidence="1">
    <location>
        <begin position="78"/>
        <end position="125"/>
    </location>
</feature>
<evidence type="ECO:0008006" key="4">
    <source>
        <dbReference type="Google" id="ProtNLM"/>
    </source>
</evidence>
<keyword evidence="3" id="KW-1185">Reference proteome</keyword>
<dbReference type="PANTHER" id="PTHR36373:SF1">
    <property type="entry name" value="EXPRESSED PROTEIN"/>
    <property type="match status" value="1"/>
</dbReference>
<feature type="compositionally biased region" description="Polar residues" evidence="1">
    <location>
        <begin position="116"/>
        <end position="125"/>
    </location>
</feature>
<reference evidence="2 3" key="1">
    <citation type="submission" date="2023-01" db="EMBL/GenBank/DDBJ databases">
        <authorList>
            <person name="Kreplak J."/>
        </authorList>
    </citation>
    <scope>NUCLEOTIDE SEQUENCE [LARGE SCALE GENOMIC DNA]</scope>
</reference>
<organism evidence="2 3">
    <name type="scientific">Vicia faba</name>
    <name type="common">Broad bean</name>
    <name type="synonym">Faba vulgaris</name>
    <dbReference type="NCBI Taxonomy" id="3906"/>
    <lineage>
        <taxon>Eukaryota</taxon>
        <taxon>Viridiplantae</taxon>
        <taxon>Streptophyta</taxon>
        <taxon>Embryophyta</taxon>
        <taxon>Tracheophyta</taxon>
        <taxon>Spermatophyta</taxon>
        <taxon>Magnoliopsida</taxon>
        <taxon>eudicotyledons</taxon>
        <taxon>Gunneridae</taxon>
        <taxon>Pentapetalae</taxon>
        <taxon>rosids</taxon>
        <taxon>fabids</taxon>
        <taxon>Fabales</taxon>
        <taxon>Fabaceae</taxon>
        <taxon>Papilionoideae</taxon>
        <taxon>50 kb inversion clade</taxon>
        <taxon>NPAAA clade</taxon>
        <taxon>Hologalegina</taxon>
        <taxon>IRL clade</taxon>
        <taxon>Fabeae</taxon>
        <taxon>Vicia</taxon>
    </lineage>
</organism>
<dbReference type="PANTHER" id="PTHR36373">
    <property type="entry name" value="EXPRESSED PROTEIN"/>
    <property type="match status" value="1"/>
</dbReference>
<gene>
    <name evidence="2" type="ORF">VFH_II021840</name>
</gene>
<name>A0AAV0ZGE1_VICFA</name>
<dbReference type="EMBL" id="OX451737">
    <property type="protein sequence ID" value="CAI8596173.1"/>
    <property type="molecule type" value="Genomic_DNA"/>
</dbReference>
<accession>A0AAV0ZGE1</accession>
<dbReference type="AlphaFoldDB" id="A0AAV0ZGE1"/>
<evidence type="ECO:0000313" key="3">
    <source>
        <dbReference type="Proteomes" id="UP001157006"/>
    </source>
</evidence>
<evidence type="ECO:0000256" key="1">
    <source>
        <dbReference type="SAM" id="MobiDB-lite"/>
    </source>
</evidence>
<feature type="region of interest" description="Disordered" evidence="1">
    <location>
        <begin position="200"/>
        <end position="220"/>
    </location>
</feature>
<feature type="region of interest" description="Disordered" evidence="1">
    <location>
        <begin position="279"/>
        <end position="300"/>
    </location>
</feature>
<proteinExistence type="predicted"/>
<protein>
    <recommendedName>
        <fullName evidence="4">TPX2 central domain-containing protein</fullName>
    </recommendedName>
</protein>
<dbReference type="Proteomes" id="UP001157006">
    <property type="component" value="Chromosome 2"/>
</dbReference>
<sequence length="362" mass="41689">MEPAKIDWKNLEWNFAVDELYEHLNAPKYVDFLSLNHNINNNDDEAWFCKPDCNHPKTAEDFLRSPSPFKASRSPFYFSENLPSSDQSKRDMKLKRRVPPISSSSPQEDKFRFNIDSENQNPNLVTPQFKSTKALIKSSDEKKKLVDDTLQDNTAVPSLKSTLSAKNLFSRRPILNQITEFCNELKRMAIRARERENTENLNINESKEEAVVQEKTPPAKTLAERKPLLEMDKVERLEGTCVKGKLNRKKRPDEAENMPITLDLENVRHKRENILQQIRTNPPSPQCFSAGLTKPTPSKGSRSRLMFIMQERGILEEVEQNKDTAKDTLAHNNSKSITVNDGRETKALDMFWFFKPCTAMSS</sequence>